<keyword evidence="3 6" id="KW-0812">Transmembrane</keyword>
<keyword evidence="5 6" id="KW-0472">Membrane</keyword>
<feature type="transmembrane region" description="Helical" evidence="6">
    <location>
        <begin position="84"/>
        <end position="107"/>
    </location>
</feature>
<dbReference type="Proteomes" id="UP000639338">
    <property type="component" value="Unassembled WGS sequence"/>
</dbReference>
<evidence type="ECO:0000313" key="7">
    <source>
        <dbReference type="EMBL" id="KAF7988353.1"/>
    </source>
</evidence>
<dbReference type="InterPro" id="IPR000301">
    <property type="entry name" value="Tetraspanin_animals"/>
</dbReference>
<dbReference type="InterPro" id="IPR008952">
    <property type="entry name" value="Tetraspanin_EC2_sf"/>
</dbReference>
<protein>
    <recommendedName>
        <fullName evidence="6">Tetraspanin</fullName>
    </recommendedName>
</protein>
<evidence type="ECO:0000256" key="3">
    <source>
        <dbReference type="ARBA" id="ARBA00022692"/>
    </source>
</evidence>
<sequence length="257" mass="29251">MGRTGYTCIRHVFCSLHVLIWLCACGVLGAGLWLRLAYSGYASLVPKYSFASADTILLAGGCLTFIITFFGCCGAWFQSRFMLITYFSLVIMMFLAEFMMGALAFVFREHLTRSLKEELLFGIQSHYNITREPGTLPAVWDSIHREFHCCGVRDYTDWFQISAWPNDDRVPDSCCIKRERYCGRLDPDGHNKELWYKDGCAQAIQIWFVTRLHIVGSVGLGVGFLQLFGLVASMILFCTVKHKRSSHTYKSYDTTTT</sequence>
<evidence type="ECO:0000313" key="8">
    <source>
        <dbReference type="Proteomes" id="UP000639338"/>
    </source>
</evidence>
<dbReference type="PIRSF" id="PIRSF002419">
    <property type="entry name" value="Tetraspanin"/>
    <property type="match status" value="1"/>
</dbReference>
<dbReference type="GO" id="GO:0005886">
    <property type="term" value="C:plasma membrane"/>
    <property type="evidence" value="ECO:0007669"/>
    <property type="project" value="TreeGrafter"/>
</dbReference>
<dbReference type="PRINTS" id="PR00259">
    <property type="entry name" value="TMFOUR"/>
</dbReference>
<evidence type="ECO:0000256" key="5">
    <source>
        <dbReference type="ARBA" id="ARBA00023136"/>
    </source>
</evidence>
<dbReference type="AlphaFoldDB" id="A0A835CNQ5"/>
<dbReference type="InterPro" id="IPR018499">
    <property type="entry name" value="Tetraspanin/Peripherin"/>
</dbReference>
<dbReference type="OrthoDB" id="432835at2759"/>
<feature type="transmembrane region" description="Helical" evidence="6">
    <location>
        <begin position="218"/>
        <end position="240"/>
    </location>
</feature>
<accession>A0A835CNQ5</accession>
<comment type="subcellular location">
    <subcellularLocation>
        <location evidence="1 6">Membrane</location>
        <topology evidence="1 6">Multi-pass membrane protein</topology>
    </subcellularLocation>
</comment>
<evidence type="ECO:0000256" key="2">
    <source>
        <dbReference type="ARBA" id="ARBA00006840"/>
    </source>
</evidence>
<keyword evidence="8" id="KW-1185">Reference proteome</keyword>
<organism evidence="7 8">
    <name type="scientific">Aphidius gifuensis</name>
    <name type="common">Parasitoid wasp</name>
    <dbReference type="NCBI Taxonomy" id="684658"/>
    <lineage>
        <taxon>Eukaryota</taxon>
        <taxon>Metazoa</taxon>
        <taxon>Ecdysozoa</taxon>
        <taxon>Arthropoda</taxon>
        <taxon>Hexapoda</taxon>
        <taxon>Insecta</taxon>
        <taxon>Pterygota</taxon>
        <taxon>Neoptera</taxon>
        <taxon>Endopterygota</taxon>
        <taxon>Hymenoptera</taxon>
        <taxon>Apocrita</taxon>
        <taxon>Ichneumonoidea</taxon>
        <taxon>Braconidae</taxon>
        <taxon>Aphidiinae</taxon>
        <taxon>Aphidius</taxon>
    </lineage>
</organism>
<reference evidence="7 8" key="1">
    <citation type="submission" date="2020-08" db="EMBL/GenBank/DDBJ databases">
        <title>Aphidius gifuensis genome sequencing and assembly.</title>
        <authorList>
            <person name="Du Z."/>
        </authorList>
    </citation>
    <scope>NUCLEOTIDE SEQUENCE [LARGE SCALE GENOMIC DNA]</scope>
    <source>
        <strain evidence="7">YNYX2018</strain>
        <tissue evidence="7">Adults</tissue>
    </source>
</reference>
<dbReference type="SUPFAM" id="SSF48652">
    <property type="entry name" value="Tetraspanin"/>
    <property type="match status" value="1"/>
</dbReference>
<dbReference type="Gene3D" id="1.10.1450.10">
    <property type="entry name" value="Tetraspanin"/>
    <property type="match status" value="1"/>
</dbReference>
<dbReference type="PANTHER" id="PTHR19282">
    <property type="entry name" value="TETRASPANIN"/>
    <property type="match status" value="1"/>
</dbReference>
<keyword evidence="4 6" id="KW-1133">Transmembrane helix</keyword>
<dbReference type="PROSITE" id="PS51257">
    <property type="entry name" value="PROKAR_LIPOPROTEIN"/>
    <property type="match status" value="1"/>
</dbReference>
<proteinExistence type="inferred from homology"/>
<comment type="caution">
    <text evidence="7">The sequence shown here is derived from an EMBL/GenBank/DDBJ whole genome shotgun (WGS) entry which is preliminary data.</text>
</comment>
<evidence type="ECO:0000256" key="4">
    <source>
        <dbReference type="ARBA" id="ARBA00022989"/>
    </source>
</evidence>
<feature type="transmembrane region" description="Helical" evidence="6">
    <location>
        <begin position="56"/>
        <end position="77"/>
    </location>
</feature>
<name>A0A835CNQ5_APHGI</name>
<comment type="similarity">
    <text evidence="2 6">Belongs to the tetraspanin (TM4SF) family.</text>
</comment>
<evidence type="ECO:0000256" key="6">
    <source>
        <dbReference type="RuleBase" id="RU361218"/>
    </source>
</evidence>
<feature type="transmembrane region" description="Helical" evidence="6">
    <location>
        <begin position="12"/>
        <end position="36"/>
    </location>
</feature>
<dbReference type="Pfam" id="PF00335">
    <property type="entry name" value="Tetraspanin"/>
    <property type="match status" value="1"/>
</dbReference>
<gene>
    <name evidence="7" type="ORF">HCN44_000926</name>
</gene>
<dbReference type="PANTHER" id="PTHR19282:SF478">
    <property type="entry name" value="TETRASPANIN"/>
    <property type="match status" value="1"/>
</dbReference>
<dbReference type="CDD" id="cd03165">
    <property type="entry name" value="NET-5_like_LEL"/>
    <property type="match status" value="1"/>
</dbReference>
<dbReference type="EMBL" id="JACMRX010000005">
    <property type="protein sequence ID" value="KAF7988353.1"/>
    <property type="molecule type" value="Genomic_DNA"/>
</dbReference>
<evidence type="ECO:0000256" key="1">
    <source>
        <dbReference type="ARBA" id="ARBA00004141"/>
    </source>
</evidence>